<keyword evidence="1" id="KW-0812">Transmembrane</keyword>
<dbReference type="InterPro" id="IPR017516">
    <property type="entry name" value="AbrB_dup"/>
</dbReference>
<keyword evidence="1" id="KW-1133">Transmembrane helix</keyword>
<dbReference type="OrthoDB" id="5460360at2"/>
<keyword evidence="3" id="KW-1185">Reference proteome</keyword>
<sequence length="373" mass="39996">MQYVAYFMLCGLGGLLFSFTNLSIAWMIGALVVGSLVAIFQPDFLNLKHAVNTIPASWLWLGQGILGVQLGLYINMTLIDTLSNYWLIILTVLVLSMIFAFITGFFLYYFTKTDLLSSFIATAPGGVAAMPAYAQEVGADVATVSVTQVLRIVLVISTVPVLLSFNGGNGGAAAEVQTVAYESTFLPLTFSQFGWTFLLLALALFGAVASKKLKIPTPWLLGAMVTVAVFNLISGQATPEATLWWPDWALPVAQLFLGASIGAKMQRELFRDAKAVIIVGILSSLALIAALAALSILVASQTQLDMITSILAFSPGGVAEMAATAVELGADSTFVVAVQVIRIMAVLLVLPPLFQILRKYILKEEKENRQQAS</sequence>
<dbReference type="AlphaFoldDB" id="A0A345BW96"/>
<feature type="transmembrane region" description="Helical" evidence="1">
    <location>
        <begin position="7"/>
        <end position="40"/>
    </location>
</feature>
<dbReference type="PANTHER" id="PTHR38457">
    <property type="entry name" value="REGULATOR ABRB-RELATED"/>
    <property type="match status" value="1"/>
</dbReference>
<gene>
    <name evidence="2" type="ORF">DT065_03790</name>
</gene>
<evidence type="ECO:0000256" key="1">
    <source>
        <dbReference type="SAM" id="Phobius"/>
    </source>
</evidence>
<feature type="transmembrane region" description="Helical" evidence="1">
    <location>
        <begin position="275"/>
        <end position="299"/>
    </location>
</feature>
<name>A0A345BW96_9BACI</name>
<dbReference type="Proteomes" id="UP000252100">
    <property type="component" value="Chromosome"/>
</dbReference>
<feature type="transmembrane region" description="Helical" evidence="1">
    <location>
        <begin position="60"/>
        <end position="78"/>
    </location>
</feature>
<dbReference type="RefSeq" id="WP_114371022.1">
    <property type="nucleotide sequence ID" value="NZ_CP031092.1"/>
</dbReference>
<feature type="transmembrane region" description="Helical" evidence="1">
    <location>
        <begin position="219"/>
        <end position="237"/>
    </location>
</feature>
<dbReference type="InterPro" id="IPR007820">
    <property type="entry name" value="AbrB_fam"/>
</dbReference>
<reference evidence="2 3" key="1">
    <citation type="journal article" date="2018" name="J. Microbiol.">
        <title>Salicibibacter kimchii gen. nov., sp. nov., a moderately halophilic and alkalitolerant bacterium in the family Bacillaceae, isolated from kimchi.</title>
        <authorList>
            <person name="Jang J.Y."/>
            <person name="Oh Y.J."/>
            <person name="Lim S.K."/>
            <person name="Park H.K."/>
            <person name="Lee C."/>
            <person name="Kim J.Y."/>
            <person name="Lee M.A."/>
            <person name="Choi H.J."/>
        </authorList>
    </citation>
    <scope>NUCLEOTIDE SEQUENCE [LARGE SCALE GENOMIC DNA]</scope>
    <source>
        <strain evidence="2 3">NKC1-1</strain>
    </source>
</reference>
<dbReference type="GO" id="GO:0010468">
    <property type="term" value="P:regulation of gene expression"/>
    <property type="evidence" value="ECO:0007669"/>
    <property type="project" value="InterPro"/>
</dbReference>
<protein>
    <submittedName>
        <fullName evidence="2">AbrB family transcriptional regulator</fullName>
    </submittedName>
</protein>
<evidence type="ECO:0000313" key="2">
    <source>
        <dbReference type="EMBL" id="AXF55227.1"/>
    </source>
</evidence>
<feature type="transmembrane region" description="Helical" evidence="1">
    <location>
        <begin position="85"/>
        <end position="109"/>
    </location>
</feature>
<dbReference type="PIRSF" id="PIRSF038991">
    <property type="entry name" value="Protein_AbrB"/>
    <property type="match status" value="1"/>
</dbReference>
<dbReference type="GO" id="GO:0016020">
    <property type="term" value="C:membrane"/>
    <property type="evidence" value="ECO:0007669"/>
    <property type="project" value="InterPro"/>
</dbReference>
<feature type="transmembrane region" description="Helical" evidence="1">
    <location>
        <begin position="141"/>
        <end position="165"/>
    </location>
</feature>
<dbReference type="PANTHER" id="PTHR38457:SF1">
    <property type="entry name" value="REGULATOR ABRB-RELATED"/>
    <property type="match status" value="1"/>
</dbReference>
<proteinExistence type="predicted"/>
<dbReference type="EMBL" id="CP031092">
    <property type="protein sequence ID" value="AXF55227.1"/>
    <property type="molecule type" value="Genomic_DNA"/>
</dbReference>
<feature type="transmembrane region" description="Helical" evidence="1">
    <location>
        <begin position="243"/>
        <end position="263"/>
    </location>
</feature>
<keyword evidence="1" id="KW-0472">Membrane</keyword>
<organism evidence="2 3">
    <name type="scientific">Salicibibacter kimchii</name>
    <dbReference type="NCBI Taxonomy" id="2099786"/>
    <lineage>
        <taxon>Bacteria</taxon>
        <taxon>Bacillati</taxon>
        <taxon>Bacillota</taxon>
        <taxon>Bacilli</taxon>
        <taxon>Bacillales</taxon>
        <taxon>Bacillaceae</taxon>
        <taxon>Salicibibacter</taxon>
    </lineage>
</organism>
<feature type="transmembrane region" description="Helical" evidence="1">
    <location>
        <begin position="334"/>
        <end position="354"/>
    </location>
</feature>
<feature type="transmembrane region" description="Helical" evidence="1">
    <location>
        <begin position="185"/>
        <end position="207"/>
    </location>
</feature>
<dbReference type="KEGG" id="rue:DT065_03790"/>
<evidence type="ECO:0000313" key="3">
    <source>
        <dbReference type="Proteomes" id="UP000252100"/>
    </source>
</evidence>
<dbReference type="NCBIfam" id="TIGR03082">
    <property type="entry name" value="Gneg_AbrB_dup"/>
    <property type="match status" value="2"/>
</dbReference>
<accession>A0A345BW96</accession>
<dbReference type="Pfam" id="PF05145">
    <property type="entry name" value="AbrB"/>
    <property type="match status" value="1"/>
</dbReference>